<dbReference type="Gene3D" id="3.50.50.60">
    <property type="entry name" value="FAD/NAD(P)-binding domain"/>
    <property type="match status" value="1"/>
</dbReference>
<gene>
    <name evidence="3" type="ORF">K402DRAFT_364751</name>
</gene>
<proteinExistence type="predicted"/>
<dbReference type="OrthoDB" id="7777654at2759"/>
<protein>
    <submittedName>
        <fullName evidence="3">L-amino-acid oxidase</fullName>
    </submittedName>
</protein>
<dbReference type="Gene3D" id="1.20.1440.240">
    <property type="match status" value="1"/>
</dbReference>
<dbReference type="GO" id="GO:0001716">
    <property type="term" value="F:L-amino-acid oxidase activity"/>
    <property type="evidence" value="ECO:0007669"/>
    <property type="project" value="TreeGrafter"/>
</dbReference>
<dbReference type="EMBL" id="ML977199">
    <property type="protein sequence ID" value="KAF1981449.1"/>
    <property type="molecule type" value="Genomic_DNA"/>
</dbReference>
<reference evidence="3" key="1">
    <citation type="journal article" date="2020" name="Stud. Mycol.">
        <title>101 Dothideomycetes genomes: a test case for predicting lifestyles and emergence of pathogens.</title>
        <authorList>
            <person name="Haridas S."/>
            <person name="Albert R."/>
            <person name="Binder M."/>
            <person name="Bloem J."/>
            <person name="Labutti K."/>
            <person name="Salamov A."/>
            <person name="Andreopoulos B."/>
            <person name="Baker S."/>
            <person name="Barry K."/>
            <person name="Bills G."/>
            <person name="Bluhm B."/>
            <person name="Cannon C."/>
            <person name="Castanera R."/>
            <person name="Culley D."/>
            <person name="Daum C."/>
            <person name="Ezra D."/>
            <person name="Gonzalez J."/>
            <person name="Henrissat B."/>
            <person name="Kuo A."/>
            <person name="Liang C."/>
            <person name="Lipzen A."/>
            <person name="Lutzoni F."/>
            <person name="Magnuson J."/>
            <person name="Mondo S."/>
            <person name="Nolan M."/>
            <person name="Ohm R."/>
            <person name="Pangilinan J."/>
            <person name="Park H.-J."/>
            <person name="Ramirez L."/>
            <person name="Alfaro M."/>
            <person name="Sun H."/>
            <person name="Tritt A."/>
            <person name="Yoshinaga Y."/>
            <person name="Zwiers L.-H."/>
            <person name="Turgeon B."/>
            <person name="Goodwin S."/>
            <person name="Spatafora J."/>
            <person name="Crous P."/>
            <person name="Grigoriev I."/>
        </authorList>
    </citation>
    <scope>NUCLEOTIDE SEQUENCE</scope>
    <source>
        <strain evidence="3">CBS 113979</strain>
    </source>
</reference>
<evidence type="ECO:0000313" key="4">
    <source>
        <dbReference type="Proteomes" id="UP000800041"/>
    </source>
</evidence>
<dbReference type="SUPFAM" id="SSF51905">
    <property type="entry name" value="FAD/NAD(P)-binding domain"/>
    <property type="match status" value="1"/>
</dbReference>
<dbReference type="SUPFAM" id="SSF54373">
    <property type="entry name" value="FAD-linked reductases, C-terminal domain"/>
    <property type="match status" value="1"/>
</dbReference>
<keyword evidence="1" id="KW-0732">Signal</keyword>
<dbReference type="Gene3D" id="3.90.660.10">
    <property type="match status" value="1"/>
</dbReference>
<keyword evidence="4" id="KW-1185">Reference proteome</keyword>
<name>A0A6G1GL15_9PEZI</name>
<accession>A0A6G1GL15</accession>
<dbReference type="PANTHER" id="PTHR10742">
    <property type="entry name" value="FLAVIN MONOAMINE OXIDASE"/>
    <property type="match status" value="1"/>
</dbReference>
<dbReference type="GO" id="GO:0009063">
    <property type="term" value="P:amino acid catabolic process"/>
    <property type="evidence" value="ECO:0007669"/>
    <property type="project" value="TreeGrafter"/>
</dbReference>
<feature type="signal peptide" evidence="1">
    <location>
        <begin position="1"/>
        <end position="20"/>
    </location>
</feature>
<dbReference type="PANTHER" id="PTHR10742:SF382">
    <property type="entry name" value="AMINE OXIDASE DOMAIN-CONTAINING PROTEIN"/>
    <property type="match status" value="1"/>
</dbReference>
<dbReference type="InterPro" id="IPR050281">
    <property type="entry name" value="Flavin_monoamine_oxidase"/>
</dbReference>
<organism evidence="3 4">
    <name type="scientific">Aulographum hederae CBS 113979</name>
    <dbReference type="NCBI Taxonomy" id="1176131"/>
    <lineage>
        <taxon>Eukaryota</taxon>
        <taxon>Fungi</taxon>
        <taxon>Dikarya</taxon>
        <taxon>Ascomycota</taxon>
        <taxon>Pezizomycotina</taxon>
        <taxon>Dothideomycetes</taxon>
        <taxon>Pleosporomycetidae</taxon>
        <taxon>Aulographales</taxon>
        <taxon>Aulographaceae</taxon>
    </lineage>
</organism>
<evidence type="ECO:0000313" key="3">
    <source>
        <dbReference type="EMBL" id="KAF1981449.1"/>
    </source>
</evidence>
<dbReference type="InterPro" id="IPR036188">
    <property type="entry name" value="FAD/NAD-bd_sf"/>
</dbReference>
<dbReference type="Pfam" id="PF01593">
    <property type="entry name" value="Amino_oxidase"/>
    <property type="match status" value="1"/>
</dbReference>
<feature type="domain" description="Amine oxidase" evidence="2">
    <location>
        <begin position="185"/>
        <end position="664"/>
    </location>
</feature>
<dbReference type="Proteomes" id="UP000800041">
    <property type="component" value="Unassembled WGS sequence"/>
</dbReference>
<sequence length="689" mass="76368">MLSLIPHLAALFYCATAVSGQDATFNPLVSFKDIHAVEAAGMQNIHIQYLGQIDGDLSIHYGSCSLKHTAHAHHRVGRTHVGRHPLAKRHVRWSGSRPTRFVWLPPADIESGHCLHAFAEDVLVGTSQPIRVAKRKIRRGVAFADVADSEGPWFDGVEYLQQKEPDETFVAEAKGKSIGIIGGGMSGLMTSLLLSSVGIQDWKILEASQRVGGRVHTSYLNGTRPDQYQYQEMGPMRFPVSIELPGTNESIPMNDHRMVFQLADHLNELNGNSSEYAVNFIPWIQSASGDPATTSKRLPDGTVPSVGDLEASPMLADNVNATYSNETAVALAQAAYDAWVGLDEEKLKSFALNIFEAHKQAIKDGLFDYSEAGYLRYKLRVDLNITDQAASTASNNPSWPYENVYFSATTWKTIDQGLSQLPRAFEPLVLNKTSFGVKVSEMAWDPLTKKISVHWRPNSEFSMTTASESFDHVVVAVPFTRVRLWRLPPYSSLLTRAIKTLNYVQSCKVALHYKTRFWEHLPEPILGGCGSTDIPGVGSVCYPSYTLNASGPGVILGNYAFGAEARSLASLTETEHVALIQRAMVEIHGEVAAEQWTGNYDRICWENDEFQAGAWCEPLVGQQELYLPAYFRTEMGTVFVGEHTSWTHAWIWSALESAVRGTAQLLLDMGLVDEAKEVTGTWMARWLRM</sequence>
<dbReference type="InterPro" id="IPR002937">
    <property type="entry name" value="Amino_oxidase"/>
</dbReference>
<evidence type="ECO:0000256" key="1">
    <source>
        <dbReference type="SAM" id="SignalP"/>
    </source>
</evidence>
<dbReference type="AlphaFoldDB" id="A0A6G1GL15"/>
<feature type="chain" id="PRO_5026284712" evidence="1">
    <location>
        <begin position="21"/>
        <end position="689"/>
    </location>
</feature>
<evidence type="ECO:0000259" key="2">
    <source>
        <dbReference type="Pfam" id="PF01593"/>
    </source>
</evidence>